<evidence type="ECO:0000256" key="2">
    <source>
        <dbReference type="RuleBase" id="RU364116"/>
    </source>
</evidence>
<keyword evidence="2" id="KW-0408">Iron</keyword>
<keyword evidence="2" id="KW-0349">Heme</keyword>
<evidence type="ECO:0000259" key="3">
    <source>
        <dbReference type="PROSITE" id="PS51918"/>
    </source>
</evidence>
<dbReference type="PANTHER" id="PTHR13932:SF5">
    <property type="entry name" value="RADICAL S-ADENOSYL METHIONINE DOMAIN-CONTAINING PROTEIN 1, MITOCHONDRIAL"/>
    <property type="match status" value="1"/>
</dbReference>
<keyword evidence="2" id="KW-0963">Cytoplasm</keyword>
<comment type="subcellular location">
    <subcellularLocation>
        <location evidence="2">Cytoplasm</location>
    </subcellularLocation>
</comment>
<dbReference type="Pfam" id="PF04055">
    <property type="entry name" value="Radical_SAM"/>
    <property type="match status" value="1"/>
</dbReference>
<keyword evidence="2" id="KW-0004">4Fe-4S</keyword>
<dbReference type="EMBL" id="BAAAGF010000001">
    <property type="protein sequence ID" value="GAA0740340.1"/>
    <property type="molecule type" value="Genomic_DNA"/>
</dbReference>
<feature type="domain" description="Radical SAM core" evidence="3">
    <location>
        <begin position="36"/>
        <end position="269"/>
    </location>
</feature>
<dbReference type="InterPro" id="IPR006638">
    <property type="entry name" value="Elp3/MiaA/NifB-like_rSAM"/>
</dbReference>
<dbReference type="SMART" id="SM00729">
    <property type="entry name" value="Elp3"/>
    <property type="match status" value="1"/>
</dbReference>
<comment type="function">
    <text evidence="2">Probably acts as a heme chaperone, transferring heme to an unknown acceptor. Binds one molecule of heme per monomer, possibly covalently. Binds 1 [4Fe-4S] cluster. The cluster is coordinated with 3 cysteines and an exchangeable S-adenosyl-L-methionine.</text>
</comment>
<dbReference type="Proteomes" id="UP001500736">
    <property type="component" value="Unassembled WGS sequence"/>
</dbReference>
<dbReference type="SFLD" id="SFLDG01065">
    <property type="entry name" value="anaerobic_coproporphyrinogen-I"/>
    <property type="match status" value="1"/>
</dbReference>
<organism evidence="4 5">
    <name type="scientific">Gaetbulibacter jejuensis</name>
    <dbReference type="NCBI Taxonomy" id="584607"/>
    <lineage>
        <taxon>Bacteria</taxon>
        <taxon>Pseudomonadati</taxon>
        <taxon>Bacteroidota</taxon>
        <taxon>Flavobacteriia</taxon>
        <taxon>Flavobacteriales</taxon>
        <taxon>Flavobacteriaceae</taxon>
        <taxon>Gaetbulibacter</taxon>
    </lineage>
</organism>
<evidence type="ECO:0000313" key="5">
    <source>
        <dbReference type="Proteomes" id="UP001500736"/>
    </source>
</evidence>
<evidence type="ECO:0000313" key="4">
    <source>
        <dbReference type="EMBL" id="GAA0740340.1"/>
    </source>
</evidence>
<keyword evidence="2" id="KW-0949">S-adenosyl-L-methionine</keyword>
<keyword evidence="5" id="KW-1185">Reference proteome</keyword>
<comment type="similarity">
    <text evidence="1">Belongs to the anaerobic coproporphyrinogen-III oxidase family. HemW subfamily.</text>
</comment>
<proteinExistence type="inferred from homology"/>
<dbReference type="PANTHER" id="PTHR13932">
    <property type="entry name" value="COPROPORPHYRINIGEN III OXIDASE"/>
    <property type="match status" value="1"/>
</dbReference>
<gene>
    <name evidence="4" type="ORF">GCM10009431_10380</name>
</gene>
<name>A0ABP3UVS4_9FLAO</name>
<protein>
    <recommendedName>
        <fullName evidence="2">Heme chaperone HemW</fullName>
    </recommendedName>
</protein>
<keyword evidence="2" id="KW-0143">Chaperone</keyword>
<dbReference type="InterPro" id="IPR004559">
    <property type="entry name" value="HemW-like"/>
</dbReference>
<dbReference type="NCBIfam" id="TIGR00539">
    <property type="entry name" value="hemN_rel"/>
    <property type="match status" value="1"/>
</dbReference>
<evidence type="ECO:0000256" key="1">
    <source>
        <dbReference type="ARBA" id="ARBA00006100"/>
    </source>
</evidence>
<keyword evidence="2" id="KW-0479">Metal-binding</keyword>
<dbReference type="SFLD" id="SFLDS00029">
    <property type="entry name" value="Radical_SAM"/>
    <property type="match status" value="1"/>
</dbReference>
<dbReference type="PROSITE" id="PS51918">
    <property type="entry name" value="RADICAL_SAM"/>
    <property type="match status" value="1"/>
</dbReference>
<dbReference type="CDD" id="cd01335">
    <property type="entry name" value="Radical_SAM"/>
    <property type="match status" value="1"/>
</dbReference>
<comment type="caution">
    <text evidence="4">The sequence shown here is derived from an EMBL/GenBank/DDBJ whole genome shotgun (WGS) entry which is preliminary data.</text>
</comment>
<accession>A0ABP3UVS4</accession>
<dbReference type="InterPro" id="IPR023404">
    <property type="entry name" value="rSAM_horseshoe"/>
</dbReference>
<sequence>MSKKETAIQPNIETREEFYTNYPSFKYWNVNKSSDLFSPEPINIYIHIPFCVQICNFCYYKTEKIKSQYDIENYVESLCKEIALVASKREYSKTPVDSIYIGGGTPTLLKPKQFTRIVDVLKKYHDISSAEFTLESAAGTFNKEKVECYVKNGVTRMSMGVQSFDDEILRMSNRKHVQKLVFNSLELLRGYEGLVVNIDILSGLVGDTHESFSHTVREAINSNVDAITFYKFKTYANTAFYQKSLRNDDIELPSAEQEIEFMESALDILQSSDYSMWTTFAFTKNNYKHTYIEKTWRGKDCVSYGVSAFGKIGNVSYQNTNNLLHYKASIEEGTLPLYRQYKLSLKDEIVKELLLCVARLNSYKKAEFVEKFGFDYFEFLPKEIDFLYTNGFIKEGTDELRLTNKGILFADYIGKVLVDGFKAKIGDDQYQLIY</sequence>
<dbReference type="InterPro" id="IPR058240">
    <property type="entry name" value="rSAM_sf"/>
</dbReference>
<dbReference type="Gene3D" id="3.80.30.20">
    <property type="entry name" value="tm_1862 like domain"/>
    <property type="match status" value="1"/>
</dbReference>
<dbReference type="InterPro" id="IPR007197">
    <property type="entry name" value="rSAM"/>
</dbReference>
<reference evidence="5" key="1">
    <citation type="journal article" date="2019" name="Int. J. Syst. Evol. Microbiol.">
        <title>The Global Catalogue of Microorganisms (GCM) 10K type strain sequencing project: providing services to taxonomists for standard genome sequencing and annotation.</title>
        <authorList>
            <consortium name="The Broad Institute Genomics Platform"/>
            <consortium name="The Broad Institute Genome Sequencing Center for Infectious Disease"/>
            <person name="Wu L."/>
            <person name="Ma J."/>
        </authorList>
    </citation>
    <scope>NUCLEOTIDE SEQUENCE [LARGE SCALE GENOMIC DNA]</scope>
    <source>
        <strain evidence="5">JCM 15976</strain>
    </source>
</reference>
<dbReference type="RefSeq" id="WP_343796333.1">
    <property type="nucleotide sequence ID" value="NZ_BAAAGF010000001.1"/>
</dbReference>
<keyword evidence="2" id="KW-0411">Iron-sulfur</keyword>
<dbReference type="InterPro" id="IPR034505">
    <property type="entry name" value="Coproporphyrinogen-III_oxidase"/>
</dbReference>
<dbReference type="SUPFAM" id="SSF102114">
    <property type="entry name" value="Radical SAM enzymes"/>
    <property type="match status" value="1"/>
</dbReference>